<dbReference type="SUPFAM" id="SSF140657">
    <property type="entry name" value="Hyaluronidase post-catalytic domain-like"/>
    <property type="match status" value="1"/>
</dbReference>
<protein>
    <recommendedName>
        <fullName evidence="5">GH84 domain-containing protein</fullName>
    </recommendedName>
</protein>
<dbReference type="EMBL" id="AP023322">
    <property type="protein sequence ID" value="BCI64753.1"/>
    <property type="molecule type" value="Genomic_DNA"/>
</dbReference>
<name>A0A7G1I0J0_9BACT</name>
<evidence type="ECO:0000256" key="1">
    <source>
        <dbReference type="ARBA" id="ARBA00022801"/>
    </source>
</evidence>
<dbReference type="Gene3D" id="1.20.58.460">
    <property type="entry name" value="Hyaluronidase post-catalytic domain-like"/>
    <property type="match status" value="1"/>
</dbReference>
<dbReference type="InterPro" id="IPR011496">
    <property type="entry name" value="O-GlcNAcase_cat"/>
</dbReference>
<dbReference type="Gene3D" id="2.60.120.260">
    <property type="entry name" value="Galactose-binding domain-like"/>
    <property type="match status" value="1"/>
</dbReference>
<organism evidence="6 7">
    <name type="scientific">Coprobacter secundus subsp. similis</name>
    <dbReference type="NCBI Taxonomy" id="2751153"/>
    <lineage>
        <taxon>Bacteria</taxon>
        <taxon>Pseudomonadati</taxon>
        <taxon>Bacteroidota</taxon>
        <taxon>Bacteroidia</taxon>
        <taxon>Bacteroidales</taxon>
        <taxon>Barnesiellaceae</taxon>
        <taxon>Coprobacter</taxon>
    </lineage>
</organism>
<evidence type="ECO:0000259" key="5">
    <source>
        <dbReference type="PROSITE" id="PS52009"/>
    </source>
</evidence>
<reference evidence="7" key="1">
    <citation type="submission" date="2020-07" db="EMBL/GenBank/DDBJ databases">
        <title>Complete genome sequencing of Coprobacter sp. strain 2CBH44.</title>
        <authorList>
            <person name="Sakamoto M."/>
            <person name="Murakami T."/>
            <person name="Mori H."/>
        </authorList>
    </citation>
    <scope>NUCLEOTIDE SEQUENCE [LARGE SCALE GENOMIC DNA]</scope>
    <source>
        <strain evidence="7">2CBH44</strain>
    </source>
</reference>
<dbReference type="Gene3D" id="3.20.20.80">
    <property type="entry name" value="Glycosidases"/>
    <property type="match status" value="1"/>
</dbReference>
<dbReference type="InterPro" id="IPR015882">
    <property type="entry name" value="HEX_bac_N"/>
</dbReference>
<feature type="chain" id="PRO_5028806293" description="GH84 domain-containing protein" evidence="4">
    <location>
        <begin position="21"/>
        <end position="1116"/>
    </location>
</feature>
<gene>
    <name evidence="6" type="ORF">Cop2CBH44_31060</name>
</gene>
<keyword evidence="7" id="KW-1185">Reference proteome</keyword>
<feature type="domain" description="GH84" evidence="5">
    <location>
        <begin position="174"/>
        <end position="466"/>
    </location>
</feature>
<evidence type="ECO:0000256" key="3">
    <source>
        <dbReference type="PROSITE-ProRule" id="PRU01353"/>
    </source>
</evidence>
<evidence type="ECO:0000256" key="2">
    <source>
        <dbReference type="ARBA" id="ARBA00023295"/>
    </source>
</evidence>
<dbReference type="InterPro" id="IPR008979">
    <property type="entry name" value="Galactose-bd-like_sf"/>
</dbReference>
<dbReference type="SUPFAM" id="SSF55545">
    <property type="entry name" value="beta-N-acetylhexosaminidase-like domain"/>
    <property type="match status" value="1"/>
</dbReference>
<dbReference type="KEGG" id="copr:Cop2CBH44_31060"/>
<keyword evidence="4" id="KW-0732">Signal</keyword>
<dbReference type="InterPro" id="IPR017853">
    <property type="entry name" value="GH"/>
</dbReference>
<dbReference type="SUPFAM" id="SSF51445">
    <property type="entry name" value="(Trans)glycosidases"/>
    <property type="match status" value="1"/>
</dbReference>
<dbReference type="GO" id="GO:1901135">
    <property type="term" value="P:carbohydrate derivative metabolic process"/>
    <property type="evidence" value="ECO:0007669"/>
    <property type="project" value="UniProtKB-ARBA"/>
</dbReference>
<dbReference type="InterPro" id="IPR051822">
    <property type="entry name" value="Glycosyl_Hydrolase_84"/>
</dbReference>
<proteinExistence type="inferred from homology"/>
<evidence type="ECO:0000256" key="4">
    <source>
        <dbReference type="SAM" id="SignalP"/>
    </source>
</evidence>
<dbReference type="PROSITE" id="PS52009">
    <property type="entry name" value="GH84"/>
    <property type="match status" value="1"/>
</dbReference>
<dbReference type="RefSeq" id="WP_055099079.1">
    <property type="nucleotide sequence ID" value="NZ_AP023322.1"/>
</dbReference>
<dbReference type="Proteomes" id="UP000594042">
    <property type="component" value="Chromosome"/>
</dbReference>
<feature type="signal peptide" evidence="4">
    <location>
        <begin position="1"/>
        <end position="20"/>
    </location>
</feature>
<dbReference type="PANTHER" id="PTHR13170:SF16">
    <property type="entry name" value="PROTEIN O-GLCNACASE"/>
    <property type="match status" value="1"/>
</dbReference>
<dbReference type="InterPro" id="IPR029018">
    <property type="entry name" value="Hex-like_dom2"/>
</dbReference>
<sequence length="1116" mass="126680">MRNTSKILVFLFILSSSIYAQSYTIYPTPQRVTETPNSITLTDEINVICENGITSVIINRMKEVLKNAGYSISLSSEPSSSKSNLFLGIKGANNTIDEYIGTHNLPVSVFEQGENKFDPYLLQINDIHPHGDIVIVGNDEGSAYYAFATLEQMFEQSGNKTLRQITFEDYSHTQYRGIVEGFYGHPYSVDNRISLFEFCKRFKMNVFIYGPKSDPYHLGNWRDNYPTSLTEQQKFFGLITQDDLRRMVEAAKNCNVNFIWAAHPGLQQGISFSNTTEMNKGIDALMTKFEHLHTLGVRGFGVFIDDMSYTPSGNMQAHLANEVQIRLRNTYNNTSDTEEHVSPLFFVPTAYALNYGASSTLYDLKNVDSEVVIAFTGYDCFSNIRPSSITDMSNRVGRNPVMWWNNPVNDDHDDRIYMRKMTTHWTIEDPQGPINSLHGLVMNPMNQAQASKIALFGGADYGWNPSAFDVEQNWEDVFERLAPNDSQTATALKCFARYSNTLVEDDDMIKLYDNFIEHFSSGQMPVETKQLQAKLEELNQACLIIETMKNSEKRDYRLMYEDIRCWNAKLKTITSIALDALDMLEKGNEMQRSEAWVKYLRLKSLYGGLSTDSAYLVSALEGYGTSTSEKYYEVKPAESHLRPFVDFLVEKLGNSVPGLWPSKDEIQIISCLNDLQGADINEETNTIYLSGLKNIKLEKDEYIGIYWGRLENISIDEQQLAEGLTVEYSENGKQWAQAILPLAQTKVAYVRIKNTSEKTLAIGTERFTVDRIISTSDAKASVTTNMATYQNYNINNVTDGNDESFFWKNGAQAIGDYILLTYPTALPQYEISITFCEGDQPTGTAAIEVSADNQSWHEVATFTAGNIDYNRTFTCNANGYNARYVRFSIKSIAGQNWLQVAEFKSETSEQLTQTSDNNGLQIAALADKDLSTCYQAVDAGYLEHRFIENISINSIEIYQDTEFDTAYDLPEISVYDGNEWIKKGNINSFCTIIDTQDLKNIIAIKIKWNRENIPNLYEILPFGEPYIELPETPVSTTKANINDMVIYHMDGYLHFSSDKVIKDIVLYNMDGKILGQHRANSCYFDIPFRNNASFPMTIQIKLSDGKMITRKIMITR</sequence>
<dbReference type="Pfam" id="PF00754">
    <property type="entry name" value="F5_F8_type_C"/>
    <property type="match status" value="1"/>
</dbReference>
<evidence type="ECO:0000313" key="6">
    <source>
        <dbReference type="EMBL" id="BCI64753.1"/>
    </source>
</evidence>
<keyword evidence="1 3" id="KW-0378">Hydrolase</keyword>
<dbReference type="GO" id="GO:0015929">
    <property type="term" value="F:hexosaminidase activity"/>
    <property type="evidence" value="ECO:0007669"/>
    <property type="project" value="UniProtKB-ARBA"/>
</dbReference>
<comment type="similarity">
    <text evidence="3">Belongs to the glycosyl hydrolase 84 family.</text>
</comment>
<dbReference type="Gene3D" id="3.30.379.10">
    <property type="entry name" value="Chitobiase/beta-hexosaminidase domain 2-like"/>
    <property type="match status" value="1"/>
</dbReference>
<dbReference type="AlphaFoldDB" id="A0A7G1I0J0"/>
<accession>A0A7G1I0J0</accession>
<evidence type="ECO:0000313" key="7">
    <source>
        <dbReference type="Proteomes" id="UP000594042"/>
    </source>
</evidence>
<dbReference type="Pfam" id="PF07555">
    <property type="entry name" value="NAGidase"/>
    <property type="match status" value="1"/>
</dbReference>
<dbReference type="SUPFAM" id="SSF49785">
    <property type="entry name" value="Galactose-binding domain-like"/>
    <property type="match status" value="1"/>
</dbReference>
<keyword evidence="2 3" id="KW-0326">Glycosidase</keyword>
<feature type="active site" description="Proton donor" evidence="3">
    <location>
        <position position="306"/>
    </location>
</feature>
<dbReference type="PANTHER" id="PTHR13170">
    <property type="entry name" value="O-GLCNACASE"/>
    <property type="match status" value="1"/>
</dbReference>
<dbReference type="GO" id="GO:0005975">
    <property type="term" value="P:carbohydrate metabolic process"/>
    <property type="evidence" value="ECO:0007669"/>
    <property type="project" value="UniProtKB-ARBA"/>
</dbReference>
<dbReference type="InterPro" id="IPR000421">
    <property type="entry name" value="FA58C"/>
</dbReference>
<dbReference type="Pfam" id="PF02838">
    <property type="entry name" value="Glyco_hydro_20b"/>
    <property type="match status" value="1"/>
</dbReference>